<comment type="similarity">
    <text evidence="6">Belongs to the ABC-4 integral membrane protein family.</text>
</comment>
<evidence type="ECO:0000256" key="4">
    <source>
        <dbReference type="ARBA" id="ARBA00022989"/>
    </source>
</evidence>
<evidence type="ECO:0000256" key="5">
    <source>
        <dbReference type="ARBA" id="ARBA00023136"/>
    </source>
</evidence>
<dbReference type="EMBL" id="BMQJ01000006">
    <property type="protein sequence ID" value="GGP98503.1"/>
    <property type="molecule type" value="Genomic_DNA"/>
</dbReference>
<feature type="domain" description="ABC3 transporter permease C-terminal" evidence="9">
    <location>
        <begin position="298"/>
        <end position="410"/>
    </location>
</feature>
<dbReference type="InterPro" id="IPR003838">
    <property type="entry name" value="ABC3_permease_C"/>
</dbReference>
<feature type="transmembrane region" description="Helical" evidence="8">
    <location>
        <begin position="47"/>
        <end position="67"/>
    </location>
</feature>
<evidence type="ECO:0000256" key="6">
    <source>
        <dbReference type="ARBA" id="ARBA00038076"/>
    </source>
</evidence>
<keyword evidence="3 8" id="KW-0812">Transmembrane</keyword>
<comment type="subcellular location">
    <subcellularLocation>
        <location evidence="1">Cell membrane</location>
        <topology evidence="1">Multi-pass membrane protein</topology>
    </subcellularLocation>
</comment>
<evidence type="ECO:0000313" key="11">
    <source>
        <dbReference type="EMBL" id="GGP98503.1"/>
    </source>
</evidence>
<organism evidence="11 12">
    <name type="scientific">Streptosporangium pseudovulgare</name>
    <dbReference type="NCBI Taxonomy" id="35765"/>
    <lineage>
        <taxon>Bacteria</taxon>
        <taxon>Bacillati</taxon>
        <taxon>Actinomycetota</taxon>
        <taxon>Actinomycetes</taxon>
        <taxon>Streptosporangiales</taxon>
        <taxon>Streptosporangiaceae</taxon>
        <taxon>Streptosporangium</taxon>
    </lineage>
</organism>
<dbReference type="PANTHER" id="PTHR30572:SF4">
    <property type="entry name" value="ABC TRANSPORTER PERMEASE YTRF"/>
    <property type="match status" value="1"/>
</dbReference>
<evidence type="ECO:0000259" key="9">
    <source>
        <dbReference type="Pfam" id="PF02687"/>
    </source>
</evidence>
<feature type="compositionally biased region" description="Basic and acidic residues" evidence="7">
    <location>
        <begin position="10"/>
        <end position="19"/>
    </location>
</feature>
<dbReference type="Pfam" id="PF02687">
    <property type="entry name" value="FtsX"/>
    <property type="match status" value="1"/>
</dbReference>
<dbReference type="InterPro" id="IPR050250">
    <property type="entry name" value="Macrolide_Exporter_MacB"/>
</dbReference>
<evidence type="ECO:0000256" key="3">
    <source>
        <dbReference type="ARBA" id="ARBA00022692"/>
    </source>
</evidence>
<keyword evidence="5 8" id="KW-0472">Membrane</keyword>
<gene>
    <name evidence="11" type="ORF">GCM10010140_30900</name>
</gene>
<dbReference type="PANTHER" id="PTHR30572">
    <property type="entry name" value="MEMBRANE COMPONENT OF TRANSPORTER-RELATED"/>
    <property type="match status" value="1"/>
</dbReference>
<dbReference type="Proteomes" id="UP000611554">
    <property type="component" value="Unassembled WGS sequence"/>
</dbReference>
<keyword evidence="4 8" id="KW-1133">Transmembrane helix</keyword>
<accession>A0ABQ2QVP0</accession>
<evidence type="ECO:0000259" key="10">
    <source>
        <dbReference type="Pfam" id="PF12704"/>
    </source>
</evidence>
<evidence type="ECO:0000256" key="7">
    <source>
        <dbReference type="SAM" id="MobiDB-lite"/>
    </source>
</evidence>
<evidence type="ECO:0000256" key="8">
    <source>
        <dbReference type="SAM" id="Phobius"/>
    </source>
</evidence>
<feature type="transmembrane region" description="Helical" evidence="8">
    <location>
        <begin position="294"/>
        <end position="319"/>
    </location>
</feature>
<dbReference type="Pfam" id="PF12704">
    <property type="entry name" value="MacB_PCD"/>
    <property type="match status" value="1"/>
</dbReference>
<feature type="region of interest" description="Disordered" evidence="7">
    <location>
        <begin position="1"/>
        <end position="29"/>
    </location>
</feature>
<evidence type="ECO:0000256" key="1">
    <source>
        <dbReference type="ARBA" id="ARBA00004651"/>
    </source>
</evidence>
<evidence type="ECO:0000256" key="2">
    <source>
        <dbReference type="ARBA" id="ARBA00022475"/>
    </source>
</evidence>
<evidence type="ECO:0000313" key="12">
    <source>
        <dbReference type="Proteomes" id="UP000611554"/>
    </source>
</evidence>
<sequence>MAVPAPGHAARPDPGHAERPGPVPARMRPPDVMRVGAAGLRTRPARALLSALGIAIGIAAVIGVVGISSSSGAELDRRLSALGTNLLTVSAGRTLLGEEAEMPLEAEAMVERIGPVESVSAAGYVETAKVYRSEEVPEAQTGGISTYAARTDLLTTVGATVRNGTWLNEATQRHPAVVLGATAARRLGIGGTGPDTQVVVGGVRFTVVGVLDPVPLAAELDSAALVGWPVAESVLGFDGHPTILYTRSAESGLEDVSAVLAATANPRAPNEIDVSRPSDALVAKQVAGQAFTGLLLGVGAVALLVGGVGVANTMVISVLERRAEIGLRRALGATRGQIRTQFLTESLLLSVLGGTGGALIGAGVTAGYALYRGWPTVVPAWAAAGGLAATLVIGALAGLYPAVRASRLSPTEALATP</sequence>
<keyword evidence="2" id="KW-1003">Cell membrane</keyword>
<feature type="transmembrane region" description="Helical" evidence="8">
    <location>
        <begin position="377"/>
        <end position="400"/>
    </location>
</feature>
<comment type="caution">
    <text evidence="11">The sequence shown here is derived from an EMBL/GenBank/DDBJ whole genome shotgun (WGS) entry which is preliminary data.</text>
</comment>
<feature type="transmembrane region" description="Helical" evidence="8">
    <location>
        <begin position="347"/>
        <end position="371"/>
    </location>
</feature>
<feature type="domain" description="MacB-like periplasmic core" evidence="10">
    <location>
        <begin position="48"/>
        <end position="232"/>
    </location>
</feature>
<proteinExistence type="inferred from homology"/>
<reference evidence="12" key="1">
    <citation type="journal article" date="2019" name="Int. J. Syst. Evol. Microbiol.">
        <title>The Global Catalogue of Microorganisms (GCM) 10K type strain sequencing project: providing services to taxonomists for standard genome sequencing and annotation.</title>
        <authorList>
            <consortium name="The Broad Institute Genomics Platform"/>
            <consortium name="The Broad Institute Genome Sequencing Center for Infectious Disease"/>
            <person name="Wu L."/>
            <person name="Ma J."/>
        </authorList>
    </citation>
    <scope>NUCLEOTIDE SEQUENCE [LARGE SCALE GENOMIC DNA]</scope>
    <source>
        <strain evidence="12">JCM 3115</strain>
    </source>
</reference>
<dbReference type="InterPro" id="IPR025857">
    <property type="entry name" value="MacB_PCD"/>
</dbReference>
<keyword evidence="12" id="KW-1185">Reference proteome</keyword>
<protein>
    <submittedName>
        <fullName evidence="11">ABC transporter permease</fullName>
    </submittedName>
</protein>
<name>A0ABQ2QVP0_9ACTN</name>